<protein>
    <submittedName>
        <fullName evidence="2">Uncharacterized protein</fullName>
    </submittedName>
</protein>
<evidence type="ECO:0000313" key="3">
    <source>
        <dbReference type="Proteomes" id="UP000023152"/>
    </source>
</evidence>
<evidence type="ECO:0000313" key="2">
    <source>
        <dbReference type="EMBL" id="ETN97108.1"/>
    </source>
</evidence>
<accession>X6L776</accession>
<gene>
    <name evidence="2" type="ORF">RFI_40422</name>
</gene>
<feature type="region of interest" description="Disordered" evidence="1">
    <location>
        <begin position="34"/>
        <end position="59"/>
    </location>
</feature>
<evidence type="ECO:0000256" key="1">
    <source>
        <dbReference type="SAM" id="MobiDB-lite"/>
    </source>
</evidence>
<comment type="caution">
    <text evidence="2">The sequence shown here is derived from an EMBL/GenBank/DDBJ whole genome shotgun (WGS) entry which is preliminary data.</text>
</comment>
<keyword evidence="3" id="KW-1185">Reference proteome</keyword>
<name>X6L776_RETFI</name>
<dbReference type="EMBL" id="ASPP01050773">
    <property type="protein sequence ID" value="ETN97108.1"/>
    <property type="molecule type" value="Genomic_DNA"/>
</dbReference>
<reference evidence="2 3" key="1">
    <citation type="journal article" date="2013" name="Curr. Biol.">
        <title>The Genome of the Foraminiferan Reticulomyxa filosa.</title>
        <authorList>
            <person name="Glockner G."/>
            <person name="Hulsmann N."/>
            <person name="Schleicher M."/>
            <person name="Noegel A.A."/>
            <person name="Eichinger L."/>
            <person name="Gallinger C."/>
            <person name="Pawlowski J."/>
            <person name="Sierra R."/>
            <person name="Euteneuer U."/>
            <person name="Pillet L."/>
            <person name="Moustafa A."/>
            <person name="Platzer M."/>
            <person name="Groth M."/>
            <person name="Szafranski K."/>
            <person name="Schliwa M."/>
        </authorList>
    </citation>
    <scope>NUCLEOTIDE SEQUENCE [LARGE SCALE GENOMIC DNA]</scope>
</reference>
<dbReference type="Proteomes" id="UP000023152">
    <property type="component" value="Unassembled WGS sequence"/>
</dbReference>
<dbReference type="AlphaFoldDB" id="X6L776"/>
<feature type="compositionally biased region" description="Basic and acidic residues" evidence="1">
    <location>
        <begin position="38"/>
        <end position="50"/>
    </location>
</feature>
<sequence>MELLAQCQKYVVFFFFKKLKIYFTSDCVKERKKRKKKVTNDKEKKNDKKEKERKKEKKKRVWKLKRKKWDIIPINMENAHERTCEHHVIGAVRFIGTAELSRDVLIVVELGKWSFKQSMAVSMECDVVISLTYPTSSKTWDPCCTRQHKKPPSHVTKPSLKMVSSFQGWRKIQLSDRKIVFIRFTGTRGSAIWIVRFLEKIDFSKINSPLTLIWMSGSFEQTMEM</sequence>
<proteinExistence type="predicted"/>
<organism evidence="2 3">
    <name type="scientific">Reticulomyxa filosa</name>
    <dbReference type="NCBI Taxonomy" id="46433"/>
    <lineage>
        <taxon>Eukaryota</taxon>
        <taxon>Sar</taxon>
        <taxon>Rhizaria</taxon>
        <taxon>Retaria</taxon>
        <taxon>Foraminifera</taxon>
        <taxon>Monothalamids</taxon>
        <taxon>Reticulomyxidae</taxon>
        <taxon>Reticulomyxa</taxon>
    </lineage>
</organism>